<evidence type="ECO:0000313" key="2">
    <source>
        <dbReference type="EMBL" id="BAN37751.1"/>
    </source>
</evidence>
<dbReference type="AlphaFoldDB" id="A0A060N4G3"/>
<dbReference type="HOGENOM" id="CLU_000288_25_2_1"/>
<dbReference type="GO" id="GO:0005737">
    <property type="term" value="C:cytoplasm"/>
    <property type="evidence" value="ECO:0007669"/>
    <property type="project" value="TreeGrafter"/>
</dbReference>
<sequence>MIKSPKRCLPPFEEYQKGIPKYVPFAYDPDALKRLPFGYIELMNNCPSQPMLYYNPRYSMHKKTMKNFLAKFPQKKQIGRGSFWDIYCVRDPDDGILKVVKVSIQPQMAGVYENEFANIEATKNCEYIIQCIYTQRIDHMYFIMMDLMKGSIWDLLHQRPMEFFEIIYVTGTVLRGLRELHHLGLAHMDVKPENIFVLNDGRVKLGDLNSCRKIGEPLSLDDIGEASYCAPEVIGGQASQLADVFSLGITVFEMDTRRKFPNYEQNFYFTDPILLKLFRFEELKQMYLFMTVTQPCYRVSVDQLLSMSIFENPDAKVFPSVL</sequence>
<reference evidence="2" key="1">
    <citation type="submission" date="2012-06" db="EMBL/GenBank/DDBJ databases">
        <title>Short 5' UTR of Entamoeba genes.</title>
        <authorList>
            <person name="Hiranuka K."/>
            <person name="Kumagai M."/>
            <person name="Wakaguri H."/>
            <person name="Suzuki Y."/>
            <person name="Sugano S."/>
            <person name="Watanabe J."/>
            <person name="Makioka A."/>
        </authorList>
    </citation>
    <scope>NUCLEOTIDE SEQUENCE</scope>
    <source>
        <strain evidence="2">HM-1:IMSS</strain>
    </source>
</reference>
<dbReference type="SMART" id="SM00220">
    <property type="entry name" value="S_TKc"/>
    <property type="match status" value="1"/>
</dbReference>
<dbReference type="Gene3D" id="1.10.510.10">
    <property type="entry name" value="Transferase(Phosphotransferase) domain 1"/>
    <property type="match status" value="1"/>
</dbReference>
<dbReference type="PROSITE" id="PS50011">
    <property type="entry name" value="PROTEIN_KINASE_DOM"/>
    <property type="match status" value="1"/>
</dbReference>
<organism evidence="2">
    <name type="scientific">Entamoeba histolytica</name>
    <dbReference type="NCBI Taxonomy" id="5759"/>
    <lineage>
        <taxon>Eukaryota</taxon>
        <taxon>Amoebozoa</taxon>
        <taxon>Evosea</taxon>
        <taxon>Archamoebae</taxon>
        <taxon>Mastigamoebida</taxon>
        <taxon>Entamoebidae</taxon>
        <taxon>Entamoeba</taxon>
    </lineage>
</organism>
<keyword evidence="2" id="KW-0808">Transferase</keyword>
<name>A0A060N4G3_ENTHI</name>
<dbReference type="InterPro" id="IPR008271">
    <property type="entry name" value="Ser/Thr_kinase_AS"/>
</dbReference>
<dbReference type="OMA" id="YENEFIN"/>
<dbReference type="PANTHER" id="PTHR24361">
    <property type="entry name" value="MITOGEN-ACTIVATED KINASE KINASE KINASE"/>
    <property type="match status" value="1"/>
</dbReference>
<dbReference type="PROSITE" id="PS00108">
    <property type="entry name" value="PROTEIN_KINASE_ST"/>
    <property type="match status" value="1"/>
</dbReference>
<accession>A0A060N4G3</accession>
<dbReference type="InterPro" id="IPR053235">
    <property type="entry name" value="Ser_Thr_kinase"/>
</dbReference>
<dbReference type="SUPFAM" id="SSF56112">
    <property type="entry name" value="Protein kinase-like (PK-like)"/>
    <property type="match status" value="1"/>
</dbReference>
<keyword evidence="2" id="KW-0418">Kinase</keyword>
<protein>
    <submittedName>
        <fullName evidence="2">Protein kinase domain containing protein</fullName>
    </submittedName>
</protein>
<evidence type="ECO:0000259" key="1">
    <source>
        <dbReference type="PROSITE" id="PS50011"/>
    </source>
</evidence>
<dbReference type="GO" id="GO:0004674">
    <property type="term" value="F:protein serine/threonine kinase activity"/>
    <property type="evidence" value="ECO:0007669"/>
    <property type="project" value="TreeGrafter"/>
</dbReference>
<proteinExistence type="evidence at transcript level"/>
<dbReference type="InterPro" id="IPR000719">
    <property type="entry name" value="Prot_kinase_dom"/>
</dbReference>
<dbReference type="EMBL" id="AK419028">
    <property type="protein sequence ID" value="BAN37751.1"/>
    <property type="molecule type" value="mRNA"/>
</dbReference>
<dbReference type="GO" id="GO:0005524">
    <property type="term" value="F:ATP binding"/>
    <property type="evidence" value="ECO:0007669"/>
    <property type="project" value="InterPro"/>
</dbReference>
<feature type="domain" description="Protein kinase" evidence="1">
    <location>
        <begin position="72"/>
        <end position="310"/>
    </location>
</feature>
<dbReference type="InterPro" id="IPR011009">
    <property type="entry name" value="Kinase-like_dom_sf"/>
</dbReference>
<dbReference type="Pfam" id="PF00069">
    <property type="entry name" value="Pkinase"/>
    <property type="match status" value="1"/>
</dbReference>